<feature type="region of interest" description="Disordered" evidence="3">
    <location>
        <begin position="184"/>
        <end position="217"/>
    </location>
</feature>
<dbReference type="EMBL" id="HE612856">
    <property type="protein sequence ID" value="CCE61229.1"/>
    <property type="molecule type" value="Genomic_DNA"/>
</dbReference>
<evidence type="ECO:0000259" key="4">
    <source>
        <dbReference type="PROSITE" id="PS50002"/>
    </source>
</evidence>
<keyword evidence="1 2" id="KW-0728">SH3 domain</keyword>
<dbReference type="Proteomes" id="UP000005666">
    <property type="component" value="Chromosome 1"/>
</dbReference>
<evidence type="ECO:0000256" key="1">
    <source>
        <dbReference type="ARBA" id="ARBA00022443"/>
    </source>
</evidence>
<dbReference type="InterPro" id="IPR036028">
    <property type="entry name" value="SH3-like_dom_sf"/>
</dbReference>
<organism evidence="5 6">
    <name type="scientific">Tetrapisispora phaffii (strain ATCC 24235 / CBS 4417 / NBRC 1672 / NRRL Y-8282 / UCD 70-5)</name>
    <name type="common">Yeast</name>
    <name type="synonym">Fabospora phaffii</name>
    <dbReference type="NCBI Taxonomy" id="1071381"/>
    <lineage>
        <taxon>Eukaryota</taxon>
        <taxon>Fungi</taxon>
        <taxon>Dikarya</taxon>
        <taxon>Ascomycota</taxon>
        <taxon>Saccharomycotina</taxon>
        <taxon>Saccharomycetes</taxon>
        <taxon>Saccharomycetales</taxon>
        <taxon>Saccharomycetaceae</taxon>
        <taxon>Tetrapisispora</taxon>
    </lineage>
</organism>
<dbReference type="PROSITE" id="PS50002">
    <property type="entry name" value="SH3"/>
    <property type="match status" value="1"/>
</dbReference>
<dbReference type="OrthoDB" id="19092at2759"/>
<dbReference type="GeneID" id="11532633"/>
<dbReference type="GO" id="GO:0030674">
    <property type="term" value="F:protein-macromolecule adaptor activity"/>
    <property type="evidence" value="ECO:0007669"/>
    <property type="project" value="EnsemblFungi"/>
</dbReference>
<dbReference type="OMA" id="PFYLTHM"/>
<dbReference type="GO" id="GO:0043409">
    <property type="term" value="P:negative regulation of MAPK cascade"/>
    <property type="evidence" value="ECO:0007669"/>
    <property type="project" value="EnsemblFungi"/>
</dbReference>
<evidence type="ECO:0000313" key="6">
    <source>
        <dbReference type="Proteomes" id="UP000005666"/>
    </source>
</evidence>
<name>G8BMV1_TETPH</name>
<gene>
    <name evidence="5" type="primary">TPHA0A01460</name>
    <name evidence="5" type="ordered locus">TPHA_0A01460</name>
</gene>
<reference evidence="5 6" key="1">
    <citation type="journal article" date="2011" name="Proc. Natl. Acad. Sci. U.S.A.">
        <title>Evolutionary erosion of yeast sex chromosomes by mating-type switching accidents.</title>
        <authorList>
            <person name="Gordon J.L."/>
            <person name="Armisen D."/>
            <person name="Proux-Wera E."/>
            <person name="Oheigeartaigh S.S."/>
            <person name="Byrne K.P."/>
            <person name="Wolfe K.H."/>
        </authorList>
    </citation>
    <scope>NUCLEOTIDE SEQUENCE [LARGE SCALE GENOMIC DNA]</scope>
    <source>
        <strain evidence="6">ATCC 24235 / CBS 4417 / NBRC 1672 / NRRL Y-8282 / UCD 70-5</strain>
    </source>
</reference>
<dbReference type="RefSeq" id="XP_003683663.1">
    <property type="nucleotide sequence ID" value="XM_003683615.1"/>
</dbReference>
<evidence type="ECO:0000313" key="5">
    <source>
        <dbReference type="EMBL" id="CCE61229.1"/>
    </source>
</evidence>
<dbReference type="SMART" id="SM00326">
    <property type="entry name" value="SH3"/>
    <property type="match status" value="1"/>
</dbReference>
<dbReference type="eggNOG" id="ENOG502RZ32">
    <property type="taxonomic scope" value="Eukaryota"/>
</dbReference>
<feature type="compositionally biased region" description="Acidic residues" evidence="3">
    <location>
        <begin position="190"/>
        <end position="206"/>
    </location>
</feature>
<dbReference type="Pfam" id="PF00018">
    <property type="entry name" value="SH3_1"/>
    <property type="match status" value="1"/>
</dbReference>
<dbReference type="KEGG" id="tpf:TPHA_0A01460"/>
<dbReference type="STRING" id="1071381.G8BMV1"/>
<evidence type="ECO:0000256" key="3">
    <source>
        <dbReference type="SAM" id="MobiDB-lite"/>
    </source>
</evidence>
<feature type="domain" description="SH3" evidence="4">
    <location>
        <begin position="96"/>
        <end position="157"/>
    </location>
</feature>
<feature type="compositionally biased region" description="Polar residues" evidence="3">
    <location>
        <begin position="207"/>
        <end position="217"/>
    </location>
</feature>
<dbReference type="HOGENOM" id="CLU_069841_1_0_1"/>
<dbReference type="Gene3D" id="2.30.30.40">
    <property type="entry name" value="SH3 Domains"/>
    <property type="match status" value="1"/>
</dbReference>
<accession>G8BMV1</accession>
<dbReference type="FunFam" id="2.30.30.40:FF:000283">
    <property type="entry name" value="NAP1-binding protein 2"/>
    <property type="match status" value="1"/>
</dbReference>
<dbReference type="InterPro" id="IPR001452">
    <property type="entry name" value="SH3_domain"/>
</dbReference>
<protein>
    <recommendedName>
        <fullName evidence="4">SH3 domain-containing protein</fullName>
    </recommendedName>
</protein>
<sequence>MSKIGVIENNHMKQETSQDEHIEEISYLAGADTGVGFISIKDFAYDKSNPLHYGYFEDNSYDENEEGYMHSEADGIKGDEDLDDRRQSFILPETHIINCKAIALYAFEPENENELELQEGDIIFISYKHGQGWLVAENYDRTHTGLVPEEYISYLDDDDDDGEEMEDKARPFYLTQFITQSMDIQKQDDNEGGENEGEWEDIDELNNEVQRTLKISE</sequence>
<dbReference type="GO" id="GO:0005737">
    <property type="term" value="C:cytoplasm"/>
    <property type="evidence" value="ECO:0007669"/>
    <property type="project" value="EnsemblFungi"/>
</dbReference>
<evidence type="ECO:0000256" key="2">
    <source>
        <dbReference type="PROSITE-ProRule" id="PRU00192"/>
    </source>
</evidence>
<proteinExistence type="predicted"/>
<dbReference type="GO" id="GO:0071852">
    <property type="term" value="P:fungal-type cell wall organization or biogenesis"/>
    <property type="evidence" value="ECO:0007669"/>
    <property type="project" value="EnsemblFungi"/>
</dbReference>
<dbReference type="SUPFAM" id="SSF50044">
    <property type="entry name" value="SH3-domain"/>
    <property type="match status" value="1"/>
</dbReference>
<keyword evidence="6" id="KW-1185">Reference proteome</keyword>
<dbReference type="AlphaFoldDB" id="G8BMV1"/>